<dbReference type="InterPro" id="IPR000198">
    <property type="entry name" value="RhoGAP_dom"/>
</dbReference>
<dbReference type="PANTHER" id="PTHR46075:SF1">
    <property type="entry name" value="N-CHIMAERIN"/>
    <property type="match status" value="1"/>
</dbReference>
<dbReference type="GO" id="GO:0008270">
    <property type="term" value="F:zinc ion binding"/>
    <property type="evidence" value="ECO:0007669"/>
    <property type="project" value="UniProtKB-KW"/>
</dbReference>
<gene>
    <name evidence="7" type="ORF">JZ751_020199</name>
</gene>
<dbReference type="Pfam" id="PF00620">
    <property type="entry name" value="RhoGAP"/>
    <property type="match status" value="1"/>
</dbReference>
<dbReference type="InterPro" id="IPR008936">
    <property type="entry name" value="Rho_GTPase_activation_prot"/>
</dbReference>
<keyword evidence="2" id="KW-0479">Metal-binding</keyword>
<feature type="domain" description="Rho-GAP" evidence="6">
    <location>
        <begin position="262"/>
        <end position="453"/>
    </location>
</feature>
<evidence type="ECO:0000259" key="6">
    <source>
        <dbReference type="PROSITE" id="PS50238"/>
    </source>
</evidence>
<evidence type="ECO:0000256" key="5">
    <source>
        <dbReference type="SAM" id="MobiDB-lite"/>
    </source>
</evidence>
<feature type="region of interest" description="Disordered" evidence="5">
    <location>
        <begin position="154"/>
        <end position="173"/>
    </location>
</feature>
<dbReference type="AlphaFoldDB" id="A0A8T2NLT9"/>
<keyword evidence="3" id="KW-0863">Zinc-finger</keyword>
<dbReference type="FunFam" id="1.10.555.10:FF:000005">
    <property type="entry name" value="Chimaerin"/>
    <property type="match status" value="1"/>
</dbReference>
<dbReference type="InterPro" id="IPR051854">
    <property type="entry name" value="Rho-type_GAP"/>
</dbReference>
<keyword evidence="1" id="KW-0343">GTPase activation</keyword>
<dbReference type="SUPFAM" id="SSF57889">
    <property type="entry name" value="Cysteine-rich domain"/>
    <property type="match status" value="1"/>
</dbReference>
<dbReference type="SMART" id="SM00324">
    <property type="entry name" value="RhoGAP"/>
    <property type="match status" value="1"/>
</dbReference>
<reference evidence="7" key="1">
    <citation type="thesis" date="2021" institute="BYU ScholarsArchive" country="Provo, UT, USA">
        <title>Applications of and Algorithms for Genome Assembly and Genomic Analyses with an Emphasis on Marine Teleosts.</title>
        <authorList>
            <person name="Pickett B.D."/>
        </authorList>
    </citation>
    <scope>NUCLEOTIDE SEQUENCE</scope>
    <source>
        <strain evidence="7">HI-2016</strain>
    </source>
</reference>
<evidence type="ECO:0000313" key="7">
    <source>
        <dbReference type="EMBL" id="KAG9341004.1"/>
    </source>
</evidence>
<accession>A0A8T2NLT9</accession>
<dbReference type="GO" id="GO:0007165">
    <property type="term" value="P:signal transduction"/>
    <property type="evidence" value="ECO:0007669"/>
    <property type="project" value="InterPro"/>
</dbReference>
<evidence type="ECO:0000256" key="1">
    <source>
        <dbReference type="ARBA" id="ARBA00022468"/>
    </source>
</evidence>
<dbReference type="OrthoDB" id="3196451at2759"/>
<protein>
    <recommendedName>
        <fullName evidence="6">Rho-GAP domain-containing protein</fullName>
    </recommendedName>
</protein>
<evidence type="ECO:0000256" key="4">
    <source>
        <dbReference type="ARBA" id="ARBA00022833"/>
    </source>
</evidence>
<dbReference type="Proteomes" id="UP000824540">
    <property type="component" value="Unassembled WGS sequence"/>
</dbReference>
<comment type="caution">
    <text evidence="7">The sequence shown here is derived from an EMBL/GenBank/DDBJ whole genome shotgun (WGS) entry which is preliminary data.</text>
</comment>
<organism evidence="7 8">
    <name type="scientific">Albula glossodonta</name>
    <name type="common">roundjaw bonefish</name>
    <dbReference type="NCBI Taxonomy" id="121402"/>
    <lineage>
        <taxon>Eukaryota</taxon>
        <taxon>Metazoa</taxon>
        <taxon>Chordata</taxon>
        <taxon>Craniata</taxon>
        <taxon>Vertebrata</taxon>
        <taxon>Euteleostomi</taxon>
        <taxon>Actinopterygii</taxon>
        <taxon>Neopterygii</taxon>
        <taxon>Teleostei</taxon>
        <taxon>Albuliformes</taxon>
        <taxon>Albulidae</taxon>
        <taxon>Albula</taxon>
    </lineage>
</organism>
<feature type="compositionally biased region" description="Basic and acidic residues" evidence="5">
    <location>
        <begin position="7"/>
        <end position="16"/>
    </location>
</feature>
<dbReference type="PROSITE" id="PS50238">
    <property type="entry name" value="RHOGAP"/>
    <property type="match status" value="1"/>
</dbReference>
<evidence type="ECO:0000256" key="3">
    <source>
        <dbReference type="ARBA" id="ARBA00022771"/>
    </source>
</evidence>
<dbReference type="EMBL" id="JAFBMS010000039">
    <property type="protein sequence ID" value="KAG9341004.1"/>
    <property type="molecule type" value="Genomic_DNA"/>
</dbReference>
<dbReference type="SUPFAM" id="SSF48350">
    <property type="entry name" value="GTPase activation domain, GAP"/>
    <property type="match status" value="1"/>
</dbReference>
<dbReference type="InterPro" id="IPR046349">
    <property type="entry name" value="C1-like_sf"/>
</dbReference>
<feature type="region of interest" description="Disordered" evidence="5">
    <location>
        <begin position="1"/>
        <end position="26"/>
    </location>
</feature>
<dbReference type="GO" id="GO:0005096">
    <property type="term" value="F:GTPase activator activity"/>
    <property type="evidence" value="ECO:0007669"/>
    <property type="project" value="UniProtKB-KW"/>
</dbReference>
<dbReference type="PANTHER" id="PTHR46075">
    <property type="entry name" value="CHIMERIN FAMILY MEMBER"/>
    <property type="match status" value="1"/>
</dbReference>
<evidence type="ECO:0000256" key="2">
    <source>
        <dbReference type="ARBA" id="ARBA00022723"/>
    </source>
</evidence>
<keyword evidence="8" id="KW-1185">Reference proteome</keyword>
<dbReference type="InterPro" id="IPR037860">
    <property type="entry name" value="RhoGAP_chimaerin"/>
</dbReference>
<name>A0A8T2NLT9_9TELE</name>
<keyword evidence="4" id="KW-0862">Zinc</keyword>
<dbReference type="CDD" id="cd04372">
    <property type="entry name" value="RhoGAP_chimaerin"/>
    <property type="match status" value="1"/>
</dbReference>
<dbReference type="Gene3D" id="1.10.555.10">
    <property type="entry name" value="Rho GTPase activation protein"/>
    <property type="match status" value="1"/>
</dbReference>
<dbReference type="Gene3D" id="3.30.60.20">
    <property type="match status" value="1"/>
</dbReference>
<sequence>MPSRESLAGRKRDKSLVHKPSQDSSQQDILAAALGVRMGPQKPPATLWQPLKLFAYSQLTSLVRRATLKENDRTPKYEKVHNFKQMGEIRLEKGVGVKQRKEEGIPCLSSVHTFRGPHWCEYCANFMWGLIAQGVKCAVSGGPLRSISTSINIQAAEPRSPEPSPAAHRSFQPPAESAAIVRCVRARVDSHEEGACGPALFPPRCATEQLLSPSQWGSGVPQHLPAVHSVQDCGLNVHKQCSKMVPNDCKPDLKHVKKVYSCDLTTLVKAHNTKRPMVVDMCIREIESRGLKSEGLYRISGFSDLIEDVKLAFDRDGEKADISVNVYEDINIITGALKLYFRDLPIPVITYDAYPRFIEAAKLTDPDERLEALHEALKLLPPAHCETLRYLMAHLKRVTQNEKDNLMNAENLGIVFGPTLMRAPDLDAMTALNDIRYQRQVVESLIKNEDILF</sequence>
<evidence type="ECO:0000313" key="8">
    <source>
        <dbReference type="Proteomes" id="UP000824540"/>
    </source>
</evidence>
<proteinExistence type="predicted"/>